<evidence type="ECO:0000313" key="3">
    <source>
        <dbReference type="Proteomes" id="UP000637267"/>
    </source>
</evidence>
<evidence type="ECO:0000313" key="2">
    <source>
        <dbReference type="EMBL" id="GGP20735.1"/>
    </source>
</evidence>
<reference evidence="3" key="1">
    <citation type="journal article" date="2019" name="Int. J. Syst. Evol. Microbiol.">
        <title>The Global Catalogue of Microorganisms (GCM) 10K type strain sequencing project: providing services to taxonomists for standard genome sequencing and annotation.</title>
        <authorList>
            <consortium name="The Broad Institute Genomics Platform"/>
            <consortium name="The Broad Institute Genome Sequencing Center for Infectious Disease"/>
            <person name="Wu L."/>
            <person name="Ma J."/>
        </authorList>
    </citation>
    <scope>NUCLEOTIDE SEQUENCE [LARGE SCALE GENOMIC DNA]</scope>
    <source>
        <strain evidence="3">CGMCC 1.8859</strain>
    </source>
</reference>
<protein>
    <submittedName>
        <fullName evidence="2">Uncharacterized protein</fullName>
    </submittedName>
</protein>
<keyword evidence="3" id="KW-1185">Reference proteome</keyword>
<dbReference type="Proteomes" id="UP000637267">
    <property type="component" value="Unassembled WGS sequence"/>
</dbReference>
<dbReference type="EMBL" id="BMLX01000002">
    <property type="protein sequence ID" value="GGP20735.1"/>
    <property type="molecule type" value="Genomic_DNA"/>
</dbReference>
<dbReference type="RefSeq" id="WP_188703815.1">
    <property type="nucleotide sequence ID" value="NZ_BMLX01000002.1"/>
</dbReference>
<organism evidence="2 3">
    <name type="scientific">Silvimonas iriomotensis</name>
    <dbReference type="NCBI Taxonomy" id="449662"/>
    <lineage>
        <taxon>Bacteria</taxon>
        <taxon>Pseudomonadati</taxon>
        <taxon>Pseudomonadota</taxon>
        <taxon>Betaproteobacteria</taxon>
        <taxon>Neisseriales</taxon>
        <taxon>Chitinibacteraceae</taxon>
        <taxon>Silvimonas</taxon>
    </lineage>
</organism>
<accession>A0ABQ2P8Q1</accession>
<feature type="compositionally biased region" description="Basic residues" evidence="1">
    <location>
        <begin position="1"/>
        <end position="16"/>
    </location>
</feature>
<sequence>MQARQNSRRIAARARKNAASGLATRDKPRKQKRVIGCMLTLLKTNLTIGDWRLE</sequence>
<name>A0ABQ2P8Q1_9NEIS</name>
<comment type="caution">
    <text evidence="2">The sequence shown here is derived from an EMBL/GenBank/DDBJ whole genome shotgun (WGS) entry which is preliminary data.</text>
</comment>
<gene>
    <name evidence="2" type="ORF">GCM10010970_16690</name>
</gene>
<proteinExistence type="predicted"/>
<feature type="region of interest" description="Disordered" evidence="1">
    <location>
        <begin position="1"/>
        <end position="28"/>
    </location>
</feature>
<evidence type="ECO:0000256" key="1">
    <source>
        <dbReference type="SAM" id="MobiDB-lite"/>
    </source>
</evidence>